<reference evidence="1" key="1">
    <citation type="submission" date="2022-12" db="EMBL/GenBank/DDBJ databases">
        <title>Draft genome sequence of the thermophilic strain Brevibacillus thermoruber HT42, isolated from Los Humeros, Puebla, Mexico, with biotechnological potential.</title>
        <authorList>
            <person name="Lara Sanchez J."/>
            <person name="Solis Palacios R."/>
            <person name="Bustos Baena A.S."/>
            <person name="Ruz Baez A.E."/>
            <person name="Espinosa Luna G."/>
            <person name="Oliart Ros R.M."/>
        </authorList>
    </citation>
    <scope>NUCLEOTIDE SEQUENCE</scope>
    <source>
        <strain evidence="1">HT42</strain>
    </source>
</reference>
<protein>
    <submittedName>
        <fullName evidence="1">Uncharacterized protein</fullName>
    </submittedName>
</protein>
<evidence type="ECO:0000313" key="1">
    <source>
        <dbReference type="EMBL" id="MDA5107674.1"/>
    </source>
</evidence>
<evidence type="ECO:0000313" key="2">
    <source>
        <dbReference type="Proteomes" id="UP001151071"/>
    </source>
</evidence>
<comment type="caution">
    <text evidence="1">The sequence shown here is derived from an EMBL/GenBank/DDBJ whole genome shotgun (WGS) entry which is preliminary data.</text>
</comment>
<dbReference type="EMBL" id="JAPYYP010000004">
    <property type="protein sequence ID" value="MDA5107674.1"/>
    <property type="molecule type" value="Genomic_DNA"/>
</dbReference>
<gene>
    <name evidence="1" type="ORF">O3V59_04820</name>
</gene>
<dbReference type="AlphaFoldDB" id="A0A9X3Z2I5"/>
<accession>A0A9X3Z2I5</accession>
<dbReference type="RefSeq" id="WP_029100016.1">
    <property type="nucleotide sequence ID" value="NZ_JAPYYP010000004.1"/>
</dbReference>
<proteinExistence type="predicted"/>
<name>A0A9X3Z2I5_9BACL</name>
<sequence>MKVITLCGSTRFKRQFREMEAALTLQGHVVISLGFFEQSDNIPVTPEQALLFERIHRRKIDLADEIFVIDPDGYIGESTRSEIAFAMAKGKAVRYYSEREPNR</sequence>
<organism evidence="1 2">
    <name type="scientific">Brevibacillus thermoruber</name>
    <dbReference type="NCBI Taxonomy" id="33942"/>
    <lineage>
        <taxon>Bacteria</taxon>
        <taxon>Bacillati</taxon>
        <taxon>Bacillota</taxon>
        <taxon>Bacilli</taxon>
        <taxon>Bacillales</taxon>
        <taxon>Paenibacillaceae</taxon>
        <taxon>Brevibacillus</taxon>
    </lineage>
</organism>
<dbReference type="Proteomes" id="UP001151071">
    <property type="component" value="Unassembled WGS sequence"/>
</dbReference>
<keyword evidence="2" id="KW-1185">Reference proteome</keyword>